<reference evidence="1 2" key="2">
    <citation type="submission" date="2018-06" db="EMBL/GenBank/DDBJ databases">
        <title>Metagenomic assembly of (sub)arctic Cyanobacteria and their associated microbiome from non-axenic cultures.</title>
        <authorList>
            <person name="Baurain D."/>
        </authorList>
    </citation>
    <scope>NUCLEOTIDE SEQUENCE [LARGE SCALE GENOMIC DNA]</scope>
    <source>
        <strain evidence="1">ULC027bin1</strain>
    </source>
</reference>
<evidence type="ECO:0000313" key="2">
    <source>
        <dbReference type="Proteomes" id="UP000249794"/>
    </source>
</evidence>
<sequence length="58" mass="6610">MQLSYRGVKYNTHNSAVEVTESQEIGHYRGATYHVRRVLNAPAHKTSDVLKYRGAIVH</sequence>
<protein>
    <recommendedName>
        <fullName evidence="3">DUF4278 domain-containing protein</fullName>
    </recommendedName>
</protein>
<organism evidence="1 2">
    <name type="scientific">Phormidesmis priestleyi</name>
    <dbReference type="NCBI Taxonomy" id="268141"/>
    <lineage>
        <taxon>Bacteria</taxon>
        <taxon>Bacillati</taxon>
        <taxon>Cyanobacteriota</taxon>
        <taxon>Cyanophyceae</taxon>
        <taxon>Leptolyngbyales</taxon>
        <taxon>Leptolyngbyaceae</taxon>
        <taxon>Phormidesmis</taxon>
    </lineage>
</organism>
<dbReference type="Pfam" id="PF14105">
    <property type="entry name" value="DUF4278"/>
    <property type="match status" value="1"/>
</dbReference>
<gene>
    <name evidence="1" type="ORF">DCF15_06910</name>
</gene>
<name>A0A2W4ZFY2_9CYAN</name>
<evidence type="ECO:0000313" key="1">
    <source>
        <dbReference type="EMBL" id="PZO57461.1"/>
    </source>
</evidence>
<comment type="caution">
    <text evidence="1">The sequence shown here is derived from an EMBL/GenBank/DDBJ whole genome shotgun (WGS) entry which is preliminary data.</text>
</comment>
<dbReference type="Proteomes" id="UP000249794">
    <property type="component" value="Unassembled WGS sequence"/>
</dbReference>
<reference evidence="2" key="1">
    <citation type="submission" date="2018-04" db="EMBL/GenBank/DDBJ databases">
        <authorList>
            <person name="Cornet L."/>
        </authorList>
    </citation>
    <scope>NUCLEOTIDE SEQUENCE [LARGE SCALE GENOMIC DNA]</scope>
</reference>
<accession>A0A2W4ZFY2</accession>
<dbReference type="InterPro" id="IPR025458">
    <property type="entry name" value="DUF4278"/>
</dbReference>
<evidence type="ECO:0008006" key="3">
    <source>
        <dbReference type="Google" id="ProtNLM"/>
    </source>
</evidence>
<dbReference type="EMBL" id="QBMP01000050">
    <property type="protein sequence ID" value="PZO57461.1"/>
    <property type="molecule type" value="Genomic_DNA"/>
</dbReference>
<dbReference type="AlphaFoldDB" id="A0A2W4ZFY2"/>
<proteinExistence type="predicted"/>